<reference evidence="1" key="1">
    <citation type="journal article" date="2021" name="bioRxiv">
        <title>Whole Genome Assembly and Annotation of Northern Wild Rice, Zizania palustris L., Supports a Whole Genome Duplication in the Zizania Genus.</title>
        <authorList>
            <person name="Haas M."/>
            <person name="Kono T."/>
            <person name="Macchietto M."/>
            <person name="Millas R."/>
            <person name="McGilp L."/>
            <person name="Shao M."/>
            <person name="Duquette J."/>
            <person name="Hirsch C.N."/>
            <person name="Kimball J."/>
        </authorList>
    </citation>
    <scope>NUCLEOTIDE SEQUENCE</scope>
    <source>
        <tissue evidence="1">Fresh leaf tissue</tissue>
    </source>
</reference>
<evidence type="ECO:0000313" key="1">
    <source>
        <dbReference type="EMBL" id="KAG8062234.1"/>
    </source>
</evidence>
<dbReference type="AlphaFoldDB" id="A0A8J5SAV9"/>
<dbReference type="EMBL" id="JAAALK010000286">
    <property type="protein sequence ID" value="KAG8062234.1"/>
    <property type="molecule type" value="Genomic_DNA"/>
</dbReference>
<organism evidence="1 2">
    <name type="scientific">Zizania palustris</name>
    <name type="common">Northern wild rice</name>
    <dbReference type="NCBI Taxonomy" id="103762"/>
    <lineage>
        <taxon>Eukaryota</taxon>
        <taxon>Viridiplantae</taxon>
        <taxon>Streptophyta</taxon>
        <taxon>Embryophyta</taxon>
        <taxon>Tracheophyta</taxon>
        <taxon>Spermatophyta</taxon>
        <taxon>Magnoliopsida</taxon>
        <taxon>Liliopsida</taxon>
        <taxon>Poales</taxon>
        <taxon>Poaceae</taxon>
        <taxon>BOP clade</taxon>
        <taxon>Oryzoideae</taxon>
        <taxon>Oryzeae</taxon>
        <taxon>Zizaniinae</taxon>
        <taxon>Zizania</taxon>
    </lineage>
</organism>
<gene>
    <name evidence="1" type="ORF">GUJ93_ZPchr0003g16524</name>
</gene>
<keyword evidence="2" id="KW-1185">Reference proteome</keyword>
<accession>A0A8J5SAV9</accession>
<name>A0A8J5SAV9_ZIZPA</name>
<protein>
    <submittedName>
        <fullName evidence="1">Uncharacterized protein</fullName>
    </submittedName>
</protein>
<sequence length="116" mass="12853">MDDWIMGMKAPEMKKMEEMKVEKKEGGVSVYTVEVPKQYMVAPESVEVEDSPPLMVLVVIDVDRLRLNLDDELVALPEEDAQNIGFHDITDSVMDCVGVTDSVVDCVVTTSLCCSP</sequence>
<reference evidence="1" key="2">
    <citation type="submission" date="2021-02" db="EMBL/GenBank/DDBJ databases">
        <authorList>
            <person name="Kimball J.A."/>
            <person name="Haas M.W."/>
            <person name="Macchietto M."/>
            <person name="Kono T."/>
            <person name="Duquette J."/>
            <person name="Shao M."/>
        </authorList>
    </citation>
    <scope>NUCLEOTIDE SEQUENCE</scope>
    <source>
        <tissue evidence="1">Fresh leaf tissue</tissue>
    </source>
</reference>
<dbReference type="Proteomes" id="UP000729402">
    <property type="component" value="Unassembled WGS sequence"/>
</dbReference>
<comment type="caution">
    <text evidence="1">The sequence shown here is derived from an EMBL/GenBank/DDBJ whole genome shotgun (WGS) entry which is preliminary data.</text>
</comment>
<evidence type="ECO:0000313" key="2">
    <source>
        <dbReference type="Proteomes" id="UP000729402"/>
    </source>
</evidence>
<proteinExistence type="predicted"/>